<dbReference type="SUPFAM" id="SSF56112">
    <property type="entry name" value="Protein kinase-like (PK-like)"/>
    <property type="match status" value="1"/>
</dbReference>
<dbReference type="InterPro" id="IPR051681">
    <property type="entry name" value="Ser/Thr_Kinases-Pseudokinases"/>
</dbReference>
<feature type="region of interest" description="Disordered" evidence="1">
    <location>
        <begin position="709"/>
        <end position="854"/>
    </location>
</feature>
<evidence type="ECO:0000313" key="4">
    <source>
        <dbReference type="Proteomes" id="UP000053664"/>
    </source>
</evidence>
<feature type="domain" description="Protein kinase" evidence="2">
    <location>
        <begin position="189"/>
        <end position="717"/>
    </location>
</feature>
<dbReference type="HOGENOM" id="CLU_288050_0_0_1"/>
<feature type="compositionally biased region" description="Pro residues" evidence="1">
    <location>
        <begin position="1029"/>
        <end position="1038"/>
    </location>
</feature>
<evidence type="ECO:0000259" key="2">
    <source>
        <dbReference type="PROSITE" id="PS50011"/>
    </source>
</evidence>
<dbReference type="Gene3D" id="1.10.510.10">
    <property type="entry name" value="Transferase(Phosphotransferase) domain 1"/>
    <property type="match status" value="1"/>
</dbReference>
<feature type="compositionally biased region" description="Polar residues" evidence="1">
    <location>
        <begin position="213"/>
        <end position="239"/>
    </location>
</feature>
<evidence type="ECO:0000256" key="1">
    <source>
        <dbReference type="SAM" id="MobiDB-lite"/>
    </source>
</evidence>
<dbReference type="GO" id="GO:0005524">
    <property type="term" value="F:ATP binding"/>
    <property type="evidence" value="ECO:0007669"/>
    <property type="project" value="InterPro"/>
</dbReference>
<feature type="compositionally biased region" description="Basic and acidic residues" evidence="1">
    <location>
        <begin position="821"/>
        <end position="832"/>
    </location>
</feature>
<dbReference type="SMART" id="SM00220">
    <property type="entry name" value="S_TKc"/>
    <property type="match status" value="1"/>
</dbReference>
<feature type="region of interest" description="Disordered" evidence="1">
    <location>
        <begin position="978"/>
        <end position="1041"/>
    </location>
</feature>
<feature type="compositionally biased region" description="Polar residues" evidence="1">
    <location>
        <begin position="781"/>
        <end position="793"/>
    </location>
</feature>
<gene>
    <name evidence="3" type="ORF">PFL1_03926</name>
</gene>
<name>A0A061H7L9_9BASI</name>
<feature type="compositionally biased region" description="Pro residues" evidence="1">
    <location>
        <begin position="734"/>
        <end position="745"/>
    </location>
</feature>
<sequence>MTLLASRAEDGCRPLLTRTCSCLPAFLHTYNRRKLCGQGPWQAVSACSLPRHRRRRHLCPRHSCHPRPVSAASIALVARILSKAAGFRLGATVVRTLASGAHRQPPERHKLDASARLRLPPPTTACCRIDPDSTMSQPSATAGPSDAQEAPAPIPAPAVVQAPQPPVSIELLVKGNLPRRYNRKGTGEDADTAVVGKGGFGTTYLYERDTSFTPESSLEISAPNSTRPSPNGSPASVTENIFPDPGNAAYGPQGGSDHLPRSRQLVFTPASNRSSTLAAHLRPFADRRPATPRVVVVKMCRTPCTGSFDELQKTSALDRKMRKAMMQDPSLSHIRVVRGEGRILRYLQAANDVEPSAEDANLVLLLADLPVHGKAKAAALDGDAARGCPLTSIEIEPDFSEGPPTRLLVFERLVEIDAELTDKGWEVSKDTWPAERVERMALEIIQGLKFLHRHNVTHGDLKPSNLMKDPATGCVKIIDLGASRRFVDVSNREKDNLYAVDQGDIEHLRQGRVRPTLALDRCEGLSSLTGSPHYMAPEILLQASRYADHKGRARSVLEDWEPHYKQYFTATEVTYFELALSDLKRGWGIRADMWSWSRTVSSLFLKTVPSEDRPSSSSVCPFDFSFSKHQEDFVEALHTPARAEQEQPRFHLWSRHFPLYIVSKVLDGIELPESSKSASPELQRMLLACLAHQDSRPDAETIFRVLTERRTRSHQQAGRMSPSKRPFQSGGEMLPPPSIRQPPVPTLGEPGGLRDSAQAPPAPPKDWMSASREASRHASFRSESAAGTQSLAASTGYHHHSREPSASRSFIGVRSASEQDWLSRPRDRDKADLGFAHNRTLPPPASLPSRTGSGSLLFSDLNQTLVGTEGSRCYQQRLGEQHAAQTGRGGLHSSMHPSSVNLSASTLDPGIIHRPFSVQRPGCIESAEMLDGAHTAAPPGFELLSRVRPRCSSTQTAPLPDVPDVPAVALASGSASGFATMPARQDSWPSNQDHQRATGGRRSRGGASVYELGSARNDWGCPVSSSPALAPPAAPTRAPPKSLMKLLRWAIPSKSSSSSSSSSSPRRR</sequence>
<dbReference type="EMBL" id="KE361634">
    <property type="protein sequence ID" value="EPQ28623.1"/>
    <property type="molecule type" value="Genomic_DNA"/>
</dbReference>
<protein>
    <recommendedName>
        <fullName evidence="2">Protein kinase domain-containing protein</fullName>
    </recommendedName>
</protein>
<dbReference type="Proteomes" id="UP000053664">
    <property type="component" value="Unassembled WGS sequence"/>
</dbReference>
<organism evidence="3 4">
    <name type="scientific">Pseudozyma flocculosa PF-1</name>
    <dbReference type="NCBI Taxonomy" id="1277687"/>
    <lineage>
        <taxon>Eukaryota</taxon>
        <taxon>Fungi</taxon>
        <taxon>Dikarya</taxon>
        <taxon>Basidiomycota</taxon>
        <taxon>Ustilaginomycotina</taxon>
        <taxon>Ustilaginomycetes</taxon>
        <taxon>Ustilaginales</taxon>
        <taxon>Ustilaginaceae</taxon>
        <taxon>Pseudozyma</taxon>
    </lineage>
</organism>
<dbReference type="RefSeq" id="XP_007879640.1">
    <property type="nucleotide sequence ID" value="XM_007881449.1"/>
</dbReference>
<reference evidence="3 4" key="1">
    <citation type="journal article" date="2013" name="Plant Cell">
        <title>The transition from a phytopathogenic smut ancestor to an anamorphic biocontrol agent deciphered by comparative whole-genome analysis.</title>
        <authorList>
            <person name="Lefebvre F."/>
            <person name="Joly D.L."/>
            <person name="Labbe C."/>
            <person name="Teichmann B."/>
            <person name="Linning R."/>
            <person name="Belzile F."/>
            <person name="Bakkeren G."/>
            <person name="Belanger R.R."/>
        </authorList>
    </citation>
    <scope>NUCLEOTIDE SEQUENCE [LARGE SCALE GENOMIC DNA]</scope>
    <source>
        <strain evidence="3 4">PF-1</strain>
    </source>
</reference>
<dbReference type="AlphaFoldDB" id="A0A061H7L9"/>
<dbReference type="InterPro" id="IPR011009">
    <property type="entry name" value="Kinase-like_dom_sf"/>
</dbReference>
<feature type="compositionally biased region" description="Polar residues" evidence="1">
    <location>
        <begin position="133"/>
        <end position="142"/>
    </location>
</feature>
<dbReference type="PROSITE" id="PS50011">
    <property type="entry name" value="PROTEIN_KINASE_DOM"/>
    <property type="match status" value="1"/>
</dbReference>
<feature type="region of interest" description="Disordered" evidence="1">
    <location>
        <begin position="213"/>
        <end position="261"/>
    </location>
</feature>
<dbReference type="eggNOG" id="KOG0658">
    <property type="taxonomic scope" value="Eukaryota"/>
</dbReference>
<feature type="region of interest" description="Disordered" evidence="1">
    <location>
        <begin position="122"/>
        <end position="152"/>
    </location>
</feature>
<feature type="compositionally biased region" description="Low complexity" evidence="1">
    <location>
        <begin position="1053"/>
        <end position="1068"/>
    </location>
</feature>
<dbReference type="KEGG" id="pfp:PFL1_03926"/>
<dbReference type="GeneID" id="19318033"/>
<dbReference type="InterPro" id="IPR000719">
    <property type="entry name" value="Prot_kinase_dom"/>
</dbReference>
<proteinExistence type="predicted"/>
<dbReference type="PANTHER" id="PTHR44329">
    <property type="entry name" value="SERINE/THREONINE-PROTEIN KINASE TNNI3K-RELATED"/>
    <property type="match status" value="1"/>
</dbReference>
<dbReference type="Pfam" id="PF00069">
    <property type="entry name" value="Pkinase"/>
    <property type="match status" value="1"/>
</dbReference>
<accession>A0A061H7L9</accession>
<dbReference type="GO" id="GO:0004674">
    <property type="term" value="F:protein serine/threonine kinase activity"/>
    <property type="evidence" value="ECO:0007669"/>
    <property type="project" value="TreeGrafter"/>
</dbReference>
<feature type="region of interest" description="Disordered" evidence="1">
    <location>
        <begin position="1049"/>
        <end position="1068"/>
    </location>
</feature>
<dbReference type="OrthoDB" id="4062651at2759"/>
<evidence type="ECO:0000313" key="3">
    <source>
        <dbReference type="EMBL" id="EPQ28623.1"/>
    </source>
</evidence>